<dbReference type="Gene3D" id="3.90.25.10">
    <property type="entry name" value="UDP-galactose 4-epimerase, domain 1"/>
    <property type="match status" value="1"/>
</dbReference>
<dbReference type="InterPro" id="IPR051609">
    <property type="entry name" value="NmrA/Isoflavone_reductase-like"/>
</dbReference>
<evidence type="ECO:0000256" key="1">
    <source>
        <dbReference type="ARBA" id="ARBA00005725"/>
    </source>
</evidence>
<accession>A0AAD9YXR7</accession>
<evidence type="ECO:0000313" key="5">
    <source>
        <dbReference type="Proteomes" id="UP001276659"/>
    </source>
</evidence>
<dbReference type="GO" id="GO:0016491">
    <property type="term" value="F:oxidoreductase activity"/>
    <property type="evidence" value="ECO:0007669"/>
    <property type="project" value="UniProtKB-KW"/>
</dbReference>
<sequence length="285" mass="32624">MPTTHPQTIALAGVGDLGKYICEELLASPHFSVIVLSRGKQKEKWFTERQIRVHTTDYTVPSLLSILETTSTTTLISFINDPTPARRLGNLSREPDYYATSRQPFRNTLRARKEVEWTLFNVGWLMDYFLPARKTWMKPVPGKFPVDLEGWSALFRGSGEEVQSWTCGKDVGRGVVALCGADEWESHTYVAGEWSTFNAAIKVLEKLYGRPMPVSHRSWEEIQHSLANSRDFEALELAQVEEMMVMGYLACPKEKTLRQREKYFSNVRFMGLEELLRFAEGVDFV</sequence>
<organism evidence="4 5">
    <name type="scientific">Lepraria neglecta</name>
    <dbReference type="NCBI Taxonomy" id="209136"/>
    <lineage>
        <taxon>Eukaryota</taxon>
        <taxon>Fungi</taxon>
        <taxon>Dikarya</taxon>
        <taxon>Ascomycota</taxon>
        <taxon>Pezizomycotina</taxon>
        <taxon>Lecanoromycetes</taxon>
        <taxon>OSLEUM clade</taxon>
        <taxon>Lecanoromycetidae</taxon>
        <taxon>Lecanorales</taxon>
        <taxon>Lecanorineae</taxon>
        <taxon>Stereocaulaceae</taxon>
        <taxon>Lepraria</taxon>
    </lineage>
</organism>
<protein>
    <recommendedName>
        <fullName evidence="6">NAD(P)-binding domain-containing protein</fullName>
    </recommendedName>
</protein>
<dbReference type="SUPFAM" id="SSF51735">
    <property type="entry name" value="NAD(P)-binding Rossmann-fold domains"/>
    <property type="match status" value="1"/>
</dbReference>
<dbReference type="EMBL" id="JASNWA010000011">
    <property type="protein sequence ID" value="KAK3167550.1"/>
    <property type="molecule type" value="Genomic_DNA"/>
</dbReference>
<evidence type="ECO:0000313" key="4">
    <source>
        <dbReference type="EMBL" id="KAK3167550.1"/>
    </source>
</evidence>
<dbReference type="Proteomes" id="UP001276659">
    <property type="component" value="Unassembled WGS sequence"/>
</dbReference>
<dbReference type="AlphaFoldDB" id="A0AAD9YXR7"/>
<dbReference type="InterPro" id="IPR036291">
    <property type="entry name" value="NAD(P)-bd_dom_sf"/>
</dbReference>
<keyword evidence="5" id="KW-1185">Reference proteome</keyword>
<dbReference type="PANTHER" id="PTHR47706">
    <property type="entry name" value="NMRA-LIKE FAMILY PROTEIN"/>
    <property type="match status" value="1"/>
</dbReference>
<dbReference type="PANTHER" id="PTHR47706:SF4">
    <property type="entry name" value="NMRA-LIKE DOMAIN-CONTAINING PROTEIN"/>
    <property type="match status" value="1"/>
</dbReference>
<proteinExistence type="inferred from homology"/>
<reference evidence="4" key="1">
    <citation type="submission" date="2022-11" db="EMBL/GenBank/DDBJ databases">
        <title>Chromosomal genome sequence assembly and mating type (MAT) locus characterization of the leprose asexual lichenized fungus Lepraria neglecta (Nyl.) Erichsen.</title>
        <authorList>
            <person name="Allen J.L."/>
            <person name="Pfeffer B."/>
        </authorList>
    </citation>
    <scope>NUCLEOTIDE SEQUENCE</scope>
    <source>
        <strain evidence="4">Allen 5258</strain>
    </source>
</reference>
<keyword evidence="3" id="KW-0560">Oxidoreductase</keyword>
<evidence type="ECO:0008006" key="6">
    <source>
        <dbReference type="Google" id="ProtNLM"/>
    </source>
</evidence>
<keyword evidence="2" id="KW-0521">NADP</keyword>
<name>A0AAD9YXR7_9LECA</name>
<comment type="similarity">
    <text evidence="1">Belongs to the NmrA-type oxidoreductase family. Isoflavone reductase subfamily.</text>
</comment>
<evidence type="ECO:0000256" key="3">
    <source>
        <dbReference type="ARBA" id="ARBA00023002"/>
    </source>
</evidence>
<comment type="caution">
    <text evidence="4">The sequence shown here is derived from an EMBL/GenBank/DDBJ whole genome shotgun (WGS) entry which is preliminary data.</text>
</comment>
<dbReference type="Gene3D" id="3.40.50.720">
    <property type="entry name" value="NAD(P)-binding Rossmann-like Domain"/>
    <property type="match status" value="2"/>
</dbReference>
<evidence type="ECO:0000256" key="2">
    <source>
        <dbReference type="ARBA" id="ARBA00022857"/>
    </source>
</evidence>
<gene>
    <name evidence="4" type="ORF">OEA41_010677</name>
</gene>